<dbReference type="Proteomes" id="UP000028547">
    <property type="component" value="Unassembled WGS sequence"/>
</dbReference>
<dbReference type="RefSeq" id="WP_043402617.1">
    <property type="nucleotide sequence ID" value="NZ_JPMI01000214.1"/>
</dbReference>
<sequence length="105" mass="12260">MKQDDLFARIRSICERPRMFAPHFSLEHLLLFIHGYEAALRDTQQPAQHERFEAWLYAQHPEWRASSVWWGKHLFEACGGDLERTLTEIIGLVDRFVASQAAHGL</sequence>
<dbReference type="AlphaFoldDB" id="A0A084SPI4"/>
<proteinExistence type="predicted"/>
<evidence type="ECO:0000313" key="2">
    <source>
        <dbReference type="Proteomes" id="UP000028547"/>
    </source>
</evidence>
<organism evidence="1 2">
    <name type="scientific">Archangium violaceum Cb vi76</name>
    <dbReference type="NCBI Taxonomy" id="1406225"/>
    <lineage>
        <taxon>Bacteria</taxon>
        <taxon>Pseudomonadati</taxon>
        <taxon>Myxococcota</taxon>
        <taxon>Myxococcia</taxon>
        <taxon>Myxococcales</taxon>
        <taxon>Cystobacterineae</taxon>
        <taxon>Archangiaceae</taxon>
        <taxon>Archangium</taxon>
    </lineage>
</organism>
<name>A0A084SPI4_9BACT</name>
<protein>
    <submittedName>
        <fullName evidence="1">Uncharacterized protein</fullName>
    </submittedName>
</protein>
<evidence type="ECO:0000313" key="1">
    <source>
        <dbReference type="EMBL" id="KFA90369.1"/>
    </source>
</evidence>
<gene>
    <name evidence="1" type="ORF">Q664_29045</name>
</gene>
<accession>A0A084SPI4</accession>
<comment type="caution">
    <text evidence="1">The sequence shown here is derived from an EMBL/GenBank/DDBJ whole genome shotgun (WGS) entry which is preliminary data.</text>
</comment>
<reference evidence="1 2" key="1">
    <citation type="submission" date="2014-07" db="EMBL/GenBank/DDBJ databases">
        <title>Draft Genome Sequence of Gephyronic Acid Producer, Cystobacter violaceus Strain Cb vi76.</title>
        <authorList>
            <person name="Stevens D.C."/>
            <person name="Young J."/>
            <person name="Carmichael R."/>
            <person name="Tan J."/>
            <person name="Taylor R.E."/>
        </authorList>
    </citation>
    <scope>NUCLEOTIDE SEQUENCE [LARGE SCALE GENOMIC DNA]</scope>
    <source>
        <strain evidence="1 2">Cb vi76</strain>
    </source>
</reference>
<dbReference type="EMBL" id="JPMI01000214">
    <property type="protein sequence ID" value="KFA90369.1"/>
    <property type="molecule type" value="Genomic_DNA"/>
</dbReference>